<evidence type="ECO:0000313" key="1">
    <source>
        <dbReference type="EMBL" id="ESA02413.1"/>
    </source>
</evidence>
<dbReference type="VEuPathDB" id="FungiDB:RhiirFUN_015810"/>
<sequence length="51" mass="6178">MVKNVKRIDRHVKQQQLEQLSTGYENNWKFQYDTISTAKRYLKAEKYLSQA</sequence>
<dbReference type="AlphaFoldDB" id="U9T7W2"/>
<dbReference type="HOGENOM" id="CLU_3107606_0_0_1"/>
<protein>
    <submittedName>
        <fullName evidence="1">Uncharacterized protein</fullName>
    </submittedName>
</protein>
<reference evidence="1" key="1">
    <citation type="submission" date="2013-07" db="EMBL/GenBank/DDBJ databases">
        <title>The genome of an arbuscular mycorrhizal fungus provides insights into the evolution of the oldest plant symbiosis.</title>
        <authorList>
            <consortium name="DOE Joint Genome Institute"/>
            <person name="Tisserant E."/>
            <person name="Malbreil M."/>
            <person name="Kuo A."/>
            <person name="Kohler A."/>
            <person name="Symeonidi A."/>
            <person name="Balestrini R."/>
            <person name="Charron P."/>
            <person name="Duensing N."/>
            <person name="Frei-dit-Frey N."/>
            <person name="Gianinazzi-Pearson V."/>
            <person name="Gilbert B."/>
            <person name="Handa Y."/>
            <person name="Hijri M."/>
            <person name="Kaul R."/>
            <person name="Kawaguchi M."/>
            <person name="Krajinski F."/>
            <person name="Lammers P."/>
            <person name="Lapierre D."/>
            <person name="Masclaux F.G."/>
            <person name="Murat C."/>
            <person name="Morin E."/>
            <person name="Ndikumana S."/>
            <person name="Pagni M."/>
            <person name="Petitpierre D."/>
            <person name="Requena N."/>
            <person name="Rosikiewicz P."/>
            <person name="Riley R."/>
            <person name="Saito K."/>
            <person name="San Clemente H."/>
            <person name="Shapiro H."/>
            <person name="van Tuinen D."/>
            <person name="Becard G."/>
            <person name="Bonfante P."/>
            <person name="Paszkowski U."/>
            <person name="Shachar-Hill Y."/>
            <person name="Young J.P."/>
            <person name="Sanders I.R."/>
            <person name="Henrissat B."/>
            <person name="Rensing S.A."/>
            <person name="Grigoriev I.V."/>
            <person name="Corradi N."/>
            <person name="Roux C."/>
            <person name="Martin F."/>
        </authorList>
    </citation>
    <scope>NUCLEOTIDE SEQUENCE</scope>
    <source>
        <strain evidence="1">DAOM 197198</strain>
    </source>
</reference>
<accession>U9T7W2</accession>
<dbReference type="EMBL" id="KI295745">
    <property type="protein sequence ID" value="ESA02413.1"/>
    <property type="molecule type" value="Genomic_DNA"/>
</dbReference>
<gene>
    <name evidence="1" type="ORF">GLOINDRAFT_692</name>
</gene>
<organism evidence="1">
    <name type="scientific">Rhizophagus irregularis (strain DAOM 181602 / DAOM 197198 / MUCL 43194)</name>
    <name type="common">Arbuscular mycorrhizal fungus</name>
    <name type="synonym">Glomus intraradices</name>
    <dbReference type="NCBI Taxonomy" id="747089"/>
    <lineage>
        <taxon>Eukaryota</taxon>
        <taxon>Fungi</taxon>
        <taxon>Fungi incertae sedis</taxon>
        <taxon>Mucoromycota</taxon>
        <taxon>Glomeromycotina</taxon>
        <taxon>Glomeromycetes</taxon>
        <taxon>Glomerales</taxon>
        <taxon>Glomeraceae</taxon>
        <taxon>Rhizophagus</taxon>
    </lineage>
</organism>
<proteinExistence type="predicted"/>
<name>U9T7W2_RHIID</name>